<reference evidence="2 3" key="1">
    <citation type="submission" date="2016-08" db="EMBL/GenBank/DDBJ databases">
        <authorList>
            <consortium name="Lentinula edodes genome sequencing consortium"/>
            <person name="Sakamoto Y."/>
            <person name="Nakade K."/>
            <person name="Sato S."/>
            <person name="Yoshida Y."/>
            <person name="Miyazaki K."/>
            <person name="Natsume S."/>
            <person name="Konno N."/>
        </authorList>
    </citation>
    <scope>NUCLEOTIDE SEQUENCE [LARGE SCALE GENOMIC DNA]</scope>
    <source>
        <strain evidence="2 3">NBRC 111202</strain>
    </source>
</reference>
<reference evidence="2 3" key="2">
    <citation type="submission" date="2017-02" db="EMBL/GenBank/DDBJ databases">
        <title>A genome survey and senescence transcriptome analysis in Lentinula edodes.</title>
        <authorList>
            <person name="Sakamoto Y."/>
            <person name="Nakade K."/>
            <person name="Sato S."/>
            <person name="Yoshida Y."/>
            <person name="Miyazaki K."/>
            <person name="Natsume S."/>
            <person name="Konno N."/>
        </authorList>
    </citation>
    <scope>NUCLEOTIDE SEQUENCE [LARGE SCALE GENOMIC DNA]</scope>
    <source>
        <strain evidence="2 3">NBRC 111202</strain>
    </source>
</reference>
<feature type="signal peptide" evidence="1">
    <location>
        <begin position="1"/>
        <end position="20"/>
    </location>
</feature>
<dbReference type="AlphaFoldDB" id="A0A1Q3EH30"/>
<keyword evidence="3" id="KW-1185">Reference proteome</keyword>
<name>A0A1Q3EH30_LENED</name>
<accession>A0A1Q3EH30</accession>
<evidence type="ECO:0000313" key="3">
    <source>
        <dbReference type="Proteomes" id="UP000188533"/>
    </source>
</evidence>
<comment type="caution">
    <text evidence="2">The sequence shown here is derived from an EMBL/GenBank/DDBJ whole genome shotgun (WGS) entry which is preliminary data.</text>
</comment>
<organism evidence="2 3">
    <name type="scientific">Lentinula edodes</name>
    <name type="common">Shiitake mushroom</name>
    <name type="synonym">Lentinus edodes</name>
    <dbReference type="NCBI Taxonomy" id="5353"/>
    <lineage>
        <taxon>Eukaryota</taxon>
        <taxon>Fungi</taxon>
        <taxon>Dikarya</taxon>
        <taxon>Basidiomycota</taxon>
        <taxon>Agaricomycotina</taxon>
        <taxon>Agaricomycetes</taxon>
        <taxon>Agaricomycetidae</taxon>
        <taxon>Agaricales</taxon>
        <taxon>Marasmiineae</taxon>
        <taxon>Omphalotaceae</taxon>
        <taxon>Lentinula</taxon>
    </lineage>
</organism>
<protein>
    <submittedName>
        <fullName evidence="2">Uncharacterized protein</fullName>
    </submittedName>
</protein>
<dbReference type="Proteomes" id="UP000188533">
    <property type="component" value="Unassembled WGS sequence"/>
</dbReference>
<evidence type="ECO:0000313" key="2">
    <source>
        <dbReference type="EMBL" id="GAW06523.1"/>
    </source>
</evidence>
<sequence length="178" mass="19481">MRVVTIWTVLALCVVATVYAAPVNETHLQVPQRPSLSQANSTGSTISFSSIGSGESDISSKRVQVQVNDGTESYSDEVYVQITVVVKAVAKAWGEKDSFDLTVEFYKPAKKSVERPSFPIAFHLIGDMTDCEPATNLKFPCVGQLDSMNPPKGVVMSLITMKNYDTQELDKMGKRQGQ</sequence>
<gene>
    <name evidence="2" type="ORF">LENED_008455</name>
</gene>
<evidence type="ECO:0000256" key="1">
    <source>
        <dbReference type="SAM" id="SignalP"/>
    </source>
</evidence>
<dbReference type="EMBL" id="BDGU01000323">
    <property type="protein sequence ID" value="GAW06523.1"/>
    <property type="molecule type" value="Genomic_DNA"/>
</dbReference>
<keyword evidence="1" id="KW-0732">Signal</keyword>
<proteinExistence type="predicted"/>
<feature type="chain" id="PRO_5013292622" evidence="1">
    <location>
        <begin position="21"/>
        <end position="178"/>
    </location>
</feature>